<evidence type="ECO:0000256" key="1">
    <source>
        <dbReference type="SAM" id="MobiDB-lite"/>
    </source>
</evidence>
<reference evidence="3 4" key="1">
    <citation type="submission" date="2024-03" db="EMBL/GenBank/DDBJ databases">
        <title>The Acrasis kona genome and developmental transcriptomes reveal deep origins of eukaryotic multicellular pathways.</title>
        <authorList>
            <person name="Sheikh S."/>
            <person name="Fu C.-J."/>
            <person name="Brown M.W."/>
            <person name="Baldauf S.L."/>
        </authorList>
    </citation>
    <scope>NUCLEOTIDE SEQUENCE [LARGE SCALE GENOMIC DNA]</scope>
    <source>
        <strain evidence="3 4">ATCC MYA-3509</strain>
    </source>
</reference>
<keyword evidence="2" id="KW-1133">Transmembrane helix</keyword>
<keyword evidence="2" id="KW-0472">Membrane</keyword>
<gene>
    <name evidence="3" type="ORF">AKO1_008693</name>
</gene>
<feature type="transmembrane region" description="Helical" evidence="2">
    <location>
        <begin position="185"/>
        <end position="205"/>
    </location>
</feature>
<keyword evidence="2" id="KW-0812">Transmembrane</keyword>
<keyword evidence="4" id="KW-1185">Reference proteome</keyword>
<accession>A0AAW2ZEI9</accession>
<organism evidence="3 4">
    <name type="scientific">Acrasis kona</name>
    <dbReference type="NCBI Taxonomy" id="1008807"/>
    <lineage>
        <taxon>Eukaryota</taxon>
        <taxon>Discoba</taxon>
        <taxon>Heterolobosea</taxon>
        <taxon>Tetramitia</taxon>
        <taxon>Eutetramitia</taxon>
        <taxon>Acrasidae</taxon>
        <taxon>Acrasis</taxon>
    </lineage>
</organism>
<dbReference type="AlphaFoldDB" id="A0AAW2ZEI9"/>
<proteinExistence type="predicted"/>
<feature type="region of interest" description="Disordered" evidence="1">
    <location>
        <begin position="263"/>
        <end position="283"/>
    </location>
</feature>
<protein>
    <submittedName>
        <fullName evidence="3">Uncharacterized protein</fullName>
    </submittedName>
</protein>
<feature type="non-terminal residue" evidence="3">
    <location>
        <position position="1"/>
    </location>
</feature>
<feature type="transmembrane region" description="Helical" evidence="2">
    <location>
        <begin position="33"/>
        <end position="53"/>
    </location>
</feature>
<evidence type="ECO:0000313" key="3">
    <source>
        <dbReference type="EMBL" id="KAL0487783.1"/>
    </source>
</evidence>
<evidence type="ECO:0000256" key="2">
    <source>
        <dbReference type="SAM" id="Phobius"/>
    </source>
</evidence>
<sequence>DFKDQSIIVEEPKDVGIFESAQNNRLDYDYPNFYRWGICSLYTFAASFAFGSIRGLSAFNQKARENPEGLIKLQQLSNNQLSKGRLATSAFFQKGFRTAYFPAIFAGTFWGAECTLQRYRHKFSFLDGVNEKLNNAFMNLPNINKVLRPEDYFRIENKMIAGCLTAVIMSGLASVTAGRSQVFRLLRLGLFSGIIGGAIIGLITIPMEAVKENERLQTIPVELKTIKTPGDGVLIEEVTPEPVEMEKLRDFIQEERDFLESLDGIYERKPTTNDENNKTRNSI</sequence>
<dbReference type="Proteomes" id="UP001431209">
    <property type="component" value="Unassembled WGS sequence"/>
</dbReference>
<name>A0AAW2ZEI9_9EUKA</name>
<dbReference type="EMBL" id="JAOPGA020001373">
    <property type="protein sequence ID" value="KAL0487783.1"/>
    <property type="molecule type" value="Genomic_DNA"/>
</dbReference>
<comment type="caution">
    <text evidence="3">The sequence shown here is derived from an EMBL/GenBank/DDBJ whole genome shotgun (WGS) entry which is preliminary data.</text>
</comment>
<evidence type="ECO:0000313" key="4">
    <source>
        <dbReference type="Proteomes" id="UP001431209"/>
    </source>
</evidence>